<gene>
    <name evidence="2" type="ORF">L195_g028710</name>
</gene>
<keyword evidence="1" id="KW-0732">Signal</keyword>
<dbReference type="AlphaFoldDB" id="A0A2K3L2Q5"/>
<feature type="chain" id="PRO_5014449353" description="Secreted protein" evidence="1">
    <location>
        <begin position="17"/>
        <end position="70"/>
    </location>
</feature>
<reference evidence="2 3" key="2">
    <citation type="journal article" date="2017" name="Front. Plant Sci.">
        <title>Gene Classification and Mining of Molecular Markers Useful in Red Clover (Trifolium pratense) Breeding.</title>
        <authorList>
            <person name="Istvanek J."/>
            <person name="Dluhosova J."/>
            <person name="Dluhos P."/>
            <person name="Patkova L."/>
            <person name="Nedelnik J."/>
            <person name="Repkova J."/>
        </authorList>
    </citation>
    <scope>NUCLEOTIDE SEQUENCE [LARGE SCALE GENOMIC DNA]</scope>
    <source>
        <strain evidence="3">cv. Tatra</strain>
        <tissue evidence="2">Young leaves</tissue>
    </source>
</reference>
<evidence type="ECO:0000313" key="2">
    <source>
        <dbReference type="EMBL" id="PNX72814.1"/>
    </source>
</evidence>
<proteinExistence type="predicted"/>
<accession>A0A2K3L2Q5</accession>
<comment type="caution">
    <text evidence="2">The sequence shown here is derived from an EMBL/GenBank/DDBJ whole genome shotgun (WGS) entry which is preliminary data.</text>
</comment>
<evidence type="ECO:0008006" key="4">
    <source>
        <dbReference type="Google" id="ProtNLM"/>
    </source>
</evidence>
<feature type="signal peptide" evidence="1">
    <location>
        <begin position="1"/>
        <end position="16"/>
    </location>
</feature>
<evidence type="ECO:0000313" key="3">
    <source>
        <dbReference type="Proteomes" id="UP000236291"/>
    </source>
</evidence>
<organism evidence="2 3">
    <name type="scientific">Trifolium pratense</name>
    <name type="common">Red clover</name>
    <dbReference type="NCBI Taxonomy" id="57577"/>
    <lineage>
        <taxon>Eukaryota</taxon>
        <taxon>Viridiplantae</taxon>
        <taxon>Streptophyta</taxon>
        <taxon>Embryophyta</taxon>
        <taxon>Tracheophyta</taxon>
        <taxon>Spermatophyta</taxon>
        <taxon>Magnoliopsida</taxon>
        <taxon>eudicotyledons</taxon>
        <taxon>Gunneridae</taxon>
        <taxon>Pentapetalae</taxon>
        <taxon>rosids</taxon>
        <taxon>fabids</taxon>
        <taxon>Fabales</taxon>
        <taxon>Fabaceae</taxon>
        <taxon>Papilionoideae</taxon>
        <taxon>50 kb inversion clade</taxon>
        <taxon>NPAAA clade</taxon>
        <taxon>Hologalegina</taxon>
        <taxon>IRL clade</taxon>
        <taxon>Trifolieae</taxon>
        <taxon>Trifolium</taxon>
    </lineage>
</organism>
<dbReference type="Proteomes" id="UP000236291">
    <property type="component" value="Unassembled WGS sequence"/>
</dbReference>
<reference evidence="2 3" key="1">
    <citation type="journal article" date="2014" name="Am. J. Bot.">
        <title>Genome assembly and annotation for red clover (Trifolium pratense; Fabaceae).</title>
        <authorList>
            <person name="Istvanek J."/>
            <person name="Jaros M."/>
            <person name="Krenek A."/>
            <person name="Repkova J."/>
        </authorList>
    </citation>
    <scope>NUCLEOTIDE SEQUENCE [LARGE SCALE GENOMIC DNA]</scope>
    <source>
        <strain evidence="3">cv. Tatra</strain>
        <tissue evidence="2">Young leaves</tissue>
    </source>
</reference>
<sequence length="70" mass="7636">MQLCVLVASNMSCSSACTFAAAQHVDDNEEEFVNGFKGHGDLETLVVETERVRFLFVISTCAVNSEYTGL</sequence>
<dbReference type="EMBL" id="ASHM01025141">
    <property type="protein sequence ID" value="PNX72814.1"/>
    <property type="molecule type" value="Genomic_DNA"/>
</dbReference>
<name>A0A2K3L2Q5_TRIPR</name>
<evidence type="ECO:0000256" key="1">
    <source>
        <dbReference type="SAM" id="SignalP"/>
    </source>
</evidence>
<protein>
    <recommendedName>
        <fullName evidence="4">Secreted protein</fullName>
    </recommendedName>
</protein>